<evidence type="ECO:0000313" key="2">
    <source>
        <dbReference type="Proteomes" id="UP001522905"/>
    </source>
</evidence>
<name>A0ABT0HZC0_9LACO</name>
<reference evidence="1 2" key="1">
    <citation type="submission" date="2021-11" db="EMBL/GenBank/DDBJ databases">
        <title>Comparative genomics of bee honey and flower isolates.</title>
        <authorList>
            <person name="Bechtner J.D."/>
            <person name="Gallus M.K."/>
            <person name="Ehrmann M."/>
        </authorList>
    </citation>
    <scope>NUCLEOTIDE SEQUENCE [LARGE SCALE GENOMIC DNA]</scope>
    <source>
        <strain evidence="1 2">M161</strain>
    </source>
</reference>
<dbReference type="Pfam" id="PF05708">
    <property type="entry name" value="Peptidase_C92"/>
    <property type="match status" value="1"/>
</dbReference>
<keyword evidence="2" id="KW-1185">Reference proteome</keyword>
<dbReference type="EMBL" id="JAJIAO010000001">
    <property type="protein sequence ID" value="MCK8623933.1"/>
    <property type="molecule type" value="Genomic_DNA"/>
</dbReference>
<accession>A0ABT0HZC0</accession>
<dbReference type="InterPro" id="IPR024453">
    <property type="entry name" value="Peptidase_C92"/>
</dbReference>
<evidence type="ECO:0000313" key="1">
    <source>
        <dbReference type="EMBL" id="MCK8623933.1"/>
    </source>
</evidence>
<evidence type="ECO:0008006" key="3">
    <source>
        <dbReference type="Google" id="ProtNLM"/>
    </source>
</evidence>
<dbReference type="InterPro" id="IPR038765">
    <property type="entry name" value="Papain-like_cys_pep_sf"/>
</dbReference>
<proteinExistence type="predicted"/>
<organism evidence="1 2">
    <name type="scientific">Apilactobacillus xinyiensis</name>
    <dbReference type="NCBI Taxonomy" id="2841032"/>
    <lineage>
        <taxon>Bacteria</taxon>
        <taxon>Bacillati</taxon>
        <taxon>Bacillota</taxon>
        <taxon>Bacilli</taxon>
        <taxon>Lactobacillales</taxon>
        <taxon>Lactobacillaceae</taxon>
        <taxon>Apilactobacillus</taxon>
    </lineage>
</organism>
<dbReference type="RefSeq" id="WP_248601330.1">
    <property type="nucleotide sequence ID" value="NZ_JAJIAO010000001.1"/>
</dbReference>
<sequence length="183" mass="21742">MKNGDLLFIRHNQNELSQTIVKSSLSSHSFQYDHVAIIIYNHKEPYVYEACPEFGVHKTSFKQFIKDTNNNIDVYRLKTTFNVQKLFLKAEKCLGLPYNYSFNPNNHGFYCANFIYEIFEHQYFHLIHMKFGPNQQIEEYWLKYYQKINQPIPINELGLNPNAMIEQGVLKLIELNINHKTND</sequence>
<dbReference type="Proteomes" id="UP001522905">
    <property type="component" value="Unassembled WGS sequence"/>
</dbReference>
<gene>
    <name evidence="1" type="ORF">LNP07_00140</name>
</gene>
<protein>
    <recommendedName>
        <fullName evidence="3">Permuted papain-like amidase enzyme, YaeF/YiiX, C92 family</fullName>
    </recommendedName>
</protein>
<comment type="caution">
    <text evidence="1">The sequence shown here is derived from an EMBL/GenBank/DDBJ whole genome shotgun (WGS) entry which is preliminary data.</text>
</comment>
<dbReference type="SUPFAM" id="SSF54001">
    <property type="entry name" value="Cysteine proteinases"/>
    <property type="match status" value="1"/>
</dbReference>
<dbReference type="Gene3D" id="3.90.1720.10">
    <property type="entry name" value="endopeptidase domain like (from Nostoc punctiforme)"/>
    <property type="match status" value="1"/>
</dbReference>